<feature type="transmembrane region" description="Helical" evidence="13">
    <location>
        <begin position="237"/>
        <end position="261"/>
    </location>
</feature>
<evidence type="ECO:0000256" key="9">
    <source>
        <dbReference type="ARBA" id="ARBA00022989"/>
    </source>
</evidence>
<evidence type="ECO:0000256" key="6">
    <source>
        <dbReference type="ARBA" id="ARBA00022449"/>
    </source>
</evidence>
<proteinExistence type="inferred from homology"/>
<dbReference type="GO" id="GO:0042910">
    <property type="term" value="F:xenobiotic transmembrane transporter activity"/>
    <property type="evidence" value="ECO:0007669"/>
    <property type="project" value="InterPro"/>
</dbReference>
<dbReference type="GO" id="GO:0006811">
    <property type="term" value="P:monoatomic ion transport"/>
    <property type="evidence" value="ECO:0007669"/>
    <property type="project" value="UniProtKB-KW"/>
</dbReference>
<evidence type="ECO:0000256" key="1">
    <source>
        <dbReference type="ARBA" id="ARBA00003408"/>
    </source>
</evidence>
<evidence type="ECO:0000313" key="14">
    <source>
        <dbReference type="EMBL" id="SHM40222.1"/>
    </source>
</evidence>
<comment type="function">
    <text evidence="1">Multidrug efflux pump.</text>
</comment>
<accession>A0A1M7IHF9</accession>
<feature type="transmembrane region" description="Helical" evidence="13">
    <location>
        <begin position="359"/>
        <end position="378"/>
    </location>
</feature>
<name>A0A1M7IHF9_9FIRM</name>
<evidence type="ECO:0000256" key="2">
    <source>
        <dbReference type="ARBA" id="ARBA00004651"/>
    </source>
</evidence>
<evidence type="ECO:0000256" key="3">
    <source>
        <dbReference type="ARBA" id="ARBA00010199"/>
    </source>
</evidence>
<dbReference type="CDD" id="cd13138">
    <property type="entry name" value="MATE_yoeA_like"/>
    <property type="match status" value="1"/>
</dbReference>
<dbReference type="OrthoDB" id="9776324at2"/>
<dbReference type="InterPro" id="IPR048279">
    <property type="entry name" value="MdtK-like"/>
</dbReference>
<feature type="transmembrane region" description="Helical" evidence="13">
    <location>
        <begin position="17"/>
        <end position="35"/>
    </location>
</feature>
<sequence>MSNSTTQNMTVGSPFKLIVRFFVPLLFGMLFQQFYNMMDTMIVGRFLGPKALAAVGGTGSINFMIIGFCMGVCNGFAIPVAQSFGAKDHSSLRKFVANSVWLSIVFSVITTVVVCILCRQILVWMDTPSDIIDGSYSYIFVIFLGIPVIYLYNLLAGILRSLGDSKTPLYFLVMSSLLNIILDLAAILILNMGVAGAAWATVISQAISGILCLVYITKKFPILKISKEEWRPDARYMSKLCMMGIPMGLQYSITAIGSVILQTAVNSLGSLAVASMTAGSKISMFFCCPFDAMGSTMATYAGQNVGAGKLDRVTKGLKACSFIGLVYSVIACLILFVFGKQFTLLFIDGKEVEIIHNSAYLLKCVSVFYFPLALVNIFRFTIQGLGFSKLAIIAGVCEMAARAIVGFAFVPVFGFTAACFASPVAWIMADLFLVPAYYLVIKSLKKKLMYQGSAEVV</sequence>
<feature type="transmembrane region" description="Helical" evidence="13">
    <location>
        <begin position="136"/>
        <end position="157"/>
    </location>
</feature>
<feature type="transmembrane region" description="Helical" evidence="13">
    <location>
        <begin position="55"/>
        <end position="78"/>
    </location>
</feature>
<feature type="transmembrane region" description="Helical" evidence="13">
    <location>
        <begin position="169"/>
        <end position="190"/>
    </location>
</feature>
<evidence type="ECO:0000256" key="7">
    <source>
        <dbReference type="ARBA" id="ARBA00022475"/>
    </source>
</evidence>
<reference evidence="14 15" key="1">
    <citation type="submission" date="2016-11" db="EMBL/GenBank/DDBJ databases">
        <authorList>
            <person name="Jaros S."/>
            <person name="Januszkiewicz K."/>
            <person name="Wedrychowicz H."/>
        </authorList>
    </citation>
    <scope>NUCLEOTIDE SEQUENCE [LARGE SCALE GENOMIC DNA]</scope>
    <source>
        <strain evidence="14 15">DSM 15930</strain>
    </source>
</reference>
<comment type="subcellular location">
    <subcellularLocation>
        <location evidence="2">Cell membrane</location>
        <topology evidence="2">Multi-pass membrane protein</topology>
    </subcellularLocation>
</comment>
<gene>
    <name evidence="14" type="ORF">SAMN02746066_01868</name>
</gene>
<keyword evidence="6" id="KW-0050">Antiport</keyword>
<evidence type="ECO:0000256" key="12">
    <source>
        <dbReference type="ARBA" id="ARBA00031636"/>
    </source>
</evidence>
<dbReference type="Proteomes" id="UP000184038">
    <property type="component" value="Unassembled WGS sequence"/>
</dbReference>
<keyword evidence="9 13" id="KW-1133">Transmembrane helix</keyword>
<feature type="transmembrane region" description="Helical" evidence="13">
    <location>
        <begin position="390"/>
        <end position="414"/>
    </location>
</feature>
<evidence type="ECO:0000256" key="10">
    <source>
        <dbReference type="ARBA" id="ARBA00023065"/>
    </source>
</evidence>
<feature type="transmembrane region" description="Helical" evidence="13">
    <location>
        <begin position="420"/>
        <end position="440"/>
    </location>
</feature>
<dbReference type="PIRSF" id="PIRSF006603">
    <property type="entry name" value="DinF"/>
    <property type="match status" value="1"/>
</dbReference>
<keyword evidence="11 13" id="KW-0472">Membrane</keyword>
<evidence type="ECO:0000313" key="15">
    <source>
        <dbReference type="Proteomes" id="UP000184038"/>
    </source>
</evidence>
<keyword evidence="15" id="KW-1185">Reference proteome</keyword>
<dbReference type="InterPro" id="IPR050222">
    <property type="entry name" value="MATE_MdtK"/>
</dbReference>
<evidence type="ECO:0000256" key="8">
    <source>
        <dbReference type="ARBA" id="ARBA00022692"/>
    </source>
</evidence>
<dbReference type="AlphaFoldDB" id="A0A1M7IHF9"/>
<keyword evidence="7" id="KW-1003">Cell membrane</keyword>
<comment type="similarity">
    <text evidence="3">Belongs to the multi antimicrobial extrusion (MATE) (TC 2.A.66.1) family.</text>
</comment>
<evidence type="ECO:0000256" key="11">
    <source>
        <dbReference type="ARBA" id="ARBA00023136"/>
    </source>
</evidence>
<evidence type="ECO:0000256" key="5">
    <source>
        <dbReference type="ARBA" id="ARBA00022448"/>
    </source>
</evidence>
<dbReference type="GO" id="GO:0005886">
    <property type="term" value="C:plasma membrane"/>
    <property type="evidence" value="ECO:0007669"/>
    <property type="project" value="UniProtKB-SubCell"/>
</dbReference>
<dbReference type="NCBIfam" id="TIGR00797">
    <property type="entry name" value="matE"/>
    <property type="match status" value="1"/>
</dbReference>
<keyword evidence="8 13" id="KW-0812">Transmembrane</keyword>
<dbReference type="Pfam" id="PF01554">
    <property type="entry name" value="MatE"/>
    <property type="match status" value="2"/>
</dbReference>
<protein>
    <recommendedName>
        <fullName evidence="4">Probable multidrug resistance protein NorM</fullName>
    </recommendedName>
    <alternativeName>
        <fullName evidence="12">Multidrug-efflux transporter</fullName>
    </alternativeName>
</protein>
<keyword evidence="5" id="KW-0813">Transport</keyword>
<evidence type="ECO:0000256" key="4">
    <source>
        <dbReference type="ARBA" id="ARBA00020268"/>
    </source>
</evidence>
<dbReference type="InterPro" id="IPR002528">
    <property type="entry name" value="MATE_fam"/>
</dbReference>
<dbReference type="EMBL" id="FRCP01000009">
    <property type="protein sequence ID" value="SHM40222.1"/>
    <property type="molecule type" value="Genomic_DNA"/>
</dbReference>
<feature type="transmembrane region" description="Helical" evidence="13">
    <location>
        <begin position="196"/>
        <end position="216"/>
    </location>
</feature>
<keyword evidence="10" id="KW-0406">Ion transport</keyword>
<organism evidence="14 15">
    <name type="scientific">Anaerosporobacter mobilis DSM 15930</name>
    <dbReference type="NCBI Taxonomy" id="1120996"/>
    <lineage>
        <taxon>Bacteria</taxon>
        <taxon>Bacillati</taxon>
        <taxon>Bacillota</taxon>
        <taxon>Clostridia</taxon>
        <taxon>Lachnospirales</taxon>
        <taxon>Lachnospiraceae</taxon>
        <taxon>Anaerosporobacter</taxon>
    </lineage>
</organism>
<dbReference type="PANTHER" id="PTHR43298:SF2">
    <property type="entry name" value="FMN_FAD EXPORTER YEEO-RELATED"/>
    <property type="match status" value="1"/>
</dbReference>
<dbReference type="GO" id="GO:0015297">
    <property type="term" value="F:antiporter activity"/>
    <property type="evidence" value="ECO:0007669"/>
    <property type="project" value="UniProtKB-KW"/>
</dbReference>
<dbReference type="STRING" id="1120996.SAMN02746066_01868"/>
<dbReference type="PANTHER" id="PTHR43298">
    <property type="entry name" value="MULTIDRUG RESISTANCE PROTEIN NORM-RELATED"/>
    <property type="match status" value="1"/>
</dbReference>
<dbReference type="RefSeq" id="WP_073286486.1">
    <property type="nucleotide sequence ID" value="NZ_FRCP01000009.1"/>
</dbReference>
<feature type="transmembrane region" description="Helical" evidence="13">
    <location>
        <begin position="99"/>
        <end position="124"/>
    </location>
</feature>
<evidence type="ECO:0000256" key="13">
    <source>
        <dbReference type="SAM" id="Phobius"/>
    </source>
</evidence>
<feature type="transmembrane region" description="Helical" evidence="13">
    <location>
        <begin position="319"/>
        <end position="339"/>
    </location>
</feature>